<dbReference type="PANTHER" id="PTHR43000">
    <property type="entry name" value="DTDP-D-GLUCOSE 4,6-DEHYDRATASE-RELATED"/>
    <property type="match status" value="1"/>
</dbReference>
<comment type="caution">
    <text evidence="10">The sequence shown here is derived from an EMBL/GenBank/DDBJ whole genome shotgun (WGS) entry which is preliminary data.</text>
</comment>
<dbReference type="InterPro" id="IPR016040">
    <property type="entry name" value="NAD(P)-bd_dom"/>
</dbReference>
<name>I4H7A7_MICAE</name>
<evidence type="ECO:0000313" key="10">
    <source>
        <dbReference type="EMBL" id="CCI17931.1"/>
    </source>
</evidence>
<dbReference type="SUPFAM" id="SSF51735">
    <property type="entry name" value="NAD(P)-binding Rossmann-fold domains"/>
    <property type="match status" value="1"/>
</dbReference>
<dbReference type="Proteomes" id="UP000003613">
    <property type="component" value="Unassembled WGS sequence"/>
</dbReference>
<accession>I4H7A7</accession>
<evidence type="ECO:0000256" key="1">
    <source>
        <dbReference type="ARBA" id="ARBA00001539"/>
    </source>
</evidence>
<comment type="similarity">
    <text evidence="3 8">Belongs to the NAD(P)-dependent epimerase/dehydratase family. dTDP-glucose dehydratase subfamily.</text>
</comment>
<evidence type="ECO:0000256" key="4">
    <source>
        <dbReference type="ARBA" id="ARBA00011990"/>
    </source>
</evidence>
<dbReference type="InterPro" id="IPR036291">
    <property type="entry name" value="NAD(P)-bd_dom_sf"/>
</dbReference>
<evidence type="ECO:0000256" key="2">
    <source>
        <dbReference type="ARBA" id="ARBA00001911"/>
    </source>
</evidence>
<keyword evidence="6" id="KW-0520">NAD</keyword>
<dbReference type="GO" id="GO:0008460">
    <property type="term" value="F:dTDP-glucose 4,6-dehydratase activity"/>
    <property type="evidence" value="ECO:0007669"/>
    <property type="project" value="UniProtKB-EC"/>
</dbReference>
<dbReference type="Pfam" id="PF16363">
    <property type="entry name" value="GDP_Man_Dehyd"/>
    <property type="match status" value="1"/>
</dbReference>
<protein>
    <recommendedName>
        <fullName evidence="5 8">dTDP-glucose 4,6-dehydratase</fullName>
        <ecNumber evidence="4 8">4.2.1.46</ecNumber>
    </recommendedName>
</protein>
<evidence type="ECO:0000256" key="7">
    <source>
        <dbReference type="ARBA" id="ARBA00023239"/>
    </source>
</evidence>
<gene>
    <name evidence="10" type="primary">rfbB</name>
    <name evidence="10" type="ORF">MICAF_3360004</name>
</gene>
<evidence type="ECO:0000256" key="8">
    <source>
        <dbReference type="RuleBase" id="RU004473"/>
    </source>
</evidence>
<evidence type="ECO:0000256" key="3">
    <source>
        <dbReference type="ARBA" id="ARBA00008178"/>
    </source>
</evidence>
<organism evidence="10 11">
    <name type="scientific">Microcystis aeruginosa PCC 9807</name>
    <dbReference type="NCBI Taxonomy" id="1160283"/>
    <lineage>
        <taxon>Bacteria</taxon>
        <taxon>Bacillati</taxon>
        <taxon>Cyanobacteriota</taxon>
        <taxon>Cyanophyceae</taxon>
        <taxon>Oscillatoriophycideae</taxon>
        <taxon>Chroococcales</taxon>
        <taxon>Microcystaceae</taxon>
        <taxon>Microcystis</taxon>
    </lineage>
</organism>
<evidence type="ECO:0000313" key="11">
    <source>
        <dbReference type="Proteomes" id="UP000003613"/>
    </source>
</evidence>
<evidence type="ECO:0000256" key="6">
    <source>
        <dbReference type="ARBA" id="ARBA00023027"/>
    </source>
</evidence>
<dbReference type="EC" id="4.2.1.46" evidence="4 8"/>
<evidence type="ECO:0000256" key="5">
    <source>
        <dbReference type="ARBA" id="ARBA00016977"/>
    </source>
</evidence>
<proteinExistence type="inferred from homology"/>
<dbReference type="HOGENOM" id="CLU_007383_1_14_3"/>
<dbReference type="NCBIfam" id="TIGR01181">
    <property type="entry name" value="dTDP_gluc_dehyt"/>
    <property type="match status" value="1"/>
</dbReference>
<dbReference type="GO" id="GO:0009225">
    <property type="term" value="P:nucleotide-sugar metabolic process"/>
    <property type="evidence" value="ECO:0007669"/>
    <property type="project" value="InterPro"/>
</dbReference>
<dbReference type="EMBL" id="CAIM01000264">
    <property type="protein sequence ID" value="CCI17931.1"/>
    <property type="molecule type" value="Genomic_DNA"/>
</dbReference>
<reference evidence="10 11" key="1">
    <citation type="submission" date="2012-04" db="EMBL/GenBank/DDBJ databases">
        <authorList>
            <person name="Genoscope - CEA"/>
        </authorList>
    </citation>
    <scope>NUCLEOTIDE SEQUENCE [LARGE SCALE GENOMIC DNA]</scope>
    <source>
        <strain evidence="10 11">9807</strain>
    </source>
</reference>
<sequence length="378" mass="42751">MKKCEAKKPKISSELLLEVAMTTENQARSIVVTGGAGFIGSNFVHHWCENYPEDRVIVLDALTYAGNLNNLGTLKDRKNFRFLQGDICDRALVDELFAGENIDTVAHFAAESHVDRSILGPGAFVQTNVVGTFTLLESFRQHWLSNHQPDNYRFLHVSTDEVYGSLGVDDPAFTETTPYAPNSPYSASKAGSDHLARAYFHTYGMPTIITNCSNNYGSYHFPEKLIPLMCINILLGKPLPVYGDGQNVRDWLYVRDHCQALDTVIHKGKAGETYNIGGNNEVKNIDLVRMLCELMDELAPDLPVKPAQNLITFVKDRPGHDRRYAIDASKIRTELGWQPQETVEGGLRKTIQWYLDHRDWWQPLLSKEYQEYYGKVYG</sequence>
<evidence type="ECO:0000259" key="9">
    <source>
        <dbReference type="Pfam" id="PF16363"/>
    </source>
</evidence>
<dbReference type="Gene3D" id="3.40.50.720">
    <property type="entry name" value="NAD(P)-binding Rossmann-like Domain"/>
    <property type="match status" value="1"/>
</dbReference>
<comment type="catalytic activity">
    <reaction evidence="1 8">
        <text>dTDP-alpha-D-glucose = dTDP-4-dehydro-6-deoxy-alpha-D-glucose + H2O</text>
        <dbReference type="Rhea" id="RHEA:17221"/>
        <dbReference type="ChEBI" id="CHEBI:15377"/>
        <dbReference type="ChEBI" id="CHEBI:57477"/>
        <dbReference type="ChEBI" id="CHEBI:57649"/>
        <dbReference type="EC" id="4.2.1.46"/>
    </reaction>
</comment>
<dbReference type="CDD" id="cd05246">
    <property type="entry name" value="dTDP_GD_SDR_e"/>
    <property type="match status" value="1"/>
</dbReference>
<keyword evidence="7 8" id="KW-0456">Lyase</keyword>
<comment type="cofactor">
    <cofactor evidence="2 8">
        <name>NAD(+)</name>
        <dbReference type="ChEBI" id="CHEBI:57540"/>
    </cofactor>
</comment>
<dbReference type="AlphaFoldDB" id="I4H7A7"/>
<dbReference type="InterPro" id="IPR005888">
    <property type="entry name" value="dTDP_Gluc_deHydtase"/>
</dbReference>
<dbReference type="Gene3D" id="3.90.25.10">
    <property type="entry name" value="UDP-galactose 4-epimerase, domain 1"/>
    <property type="match status" value="1"/>
</dbReference>
<feature type="domain" description="NAD(P)-binding" evidence="9">
    <location>
        <begin position="32"/>
        <end position="350"/>
    </location>
</feature>